<dbReference type="SUPFAM" id="SSF75005">
    <property type="entry name" value="Arabinanase/levansucrase/invertase"/>
    <property type="match status" value="1"/>
</dbReference>
<dbReference type="PANTHER" id="PTHR42812:SF12">
    <property type="entry name" value="BETA-XYLOSIDASE-RELATED"/>
    <property type="match status" value="1"/>
</dbReference>
<sequence length="522" mass="56168">MKHGEATLQSALHDPSEHDTEPQQESAPTANTPASPFTPIVAGFFPDPSICRVGPDYYLAASSFEYFPGVPLFHSTDLLTWQQVGNALTREEQLNVRTSPASAGICAPTLRHHDGTFYLITTNQAEMMRGHIVVTASSPEGPWSAPTHIGGTIGIDPDLVWDEQGQCFVTWTSFDPTCFGIVQAPVDLDTGAFTGPTQQLWSGTGLASPEAPHIFRRGDWWYMVIAEGGTEHGHAVSISRSRTVQGPFEGCPQNPILTHSGLDHPVQSTGHADFVELADGGWAMAYLGTRPRGSGFHVNGRESFLAGITWVDDWPVVLEEHYNVPLIDHSFTDTFDHPALAPRWVSPREPASDFTRPGETGGLVLEPASDPRAMLAVRPRDEQWTATASFDLGHDGAASLVLAIDDDHRYTVSADSGTIRVTATIGPLAAEVASASTSGVTSLYIQTHEAPRAHPGAPSGPDLVALGYIDHGAPLELARLDGRYLSSEVAGGFTGRVIGIRADRSAVHLTSFEYRTDTTRPQ</sequence>
<dbReference type="Gene3D" id="2.60.120.200">
    <property type="match status" value="1"/>
</dbReference>
<evidence type="ECO:0000256" key="1">
    <source>
        <dbReference type="ARBA" id="ARBA00009865"/>
    </source>
</evidence>
<evidence type="ECO:0000313" key="7">
    <source>
        <dbReference type="EMBL" id="MDN4610142.1"/>
    </source>
</evidence>
<dbReference type="Gene3D" id="2.115.10.20">
    <property type="entry name" value="Glycosyl hydrolase domain, family 43"/>
    <property type="match status" value="1"/>
</dbReference>
<dbReference type="CDD" id="cd18617">
    <property type="entry name" value="GH43_XynB-like"/>
    <property type="match status" value="1"/>
</dbReference>
<keyword evidence="2 4" id="KW-0378">Hydrolase</keyword>
<evidence type="ECO:0000256" key="5">
    <source>
        <dbReference type="SAM" id="MobiDB-lite"/>
    </source>
</evidence>
<organism evidence="7 8">
    <name type="scientific">Arthrobacter burdickii</name>
    <dbReference type="NCBI Taxonomy" id="3035920"/>
    <lineage>
        <taxon>Bacteria</taxon>
        <taxon>Bacillati</taxon>
        <taxon>Actinomycetota</taxon>
        <taxon>Actinomycetes</taxon>
        <taxon>Micrococcales</taxon>
        <taxon>Micrococcaceae</taxon>
        <taxon>Arthrobacter</taxon>
    </lineage>
</organism>
<dbReference type="RefSeq" id="WP_301225093.1">
    <property type="nucleotide sequence ID" value="NZ_JAROCG010000001.1"/>
</dbReference>
<proteinExistence type="inferred from homology"/>
<keyword evidence="3 4" id="KW-0326">Glycosidase</keyword>
<dbReference type="Proteomes" id="UP001174209">
    <property type="component" value="Unassembled WGS sequence"/>
</dbReference>
<feature type="region of interest" description="Disordered" evidence="5">
    <location>
        <begin position="1"/>
        <end position="34"/>
    </location>
</feature>
<dbReference type="InterPro" id="IPR006710">
    <property type="entry name" value="Glyco_hydro_43"/>
</dbReference>
<reference evidence="7" key="1">
    <citation type="submission" date="2023-06" db="EMBL/GenBank/DDBJ databases">
        <title>MT1 and MT2 Draft Genomes of Novel Species.</title>
        <authorList>
            <person name="Venkateswaran K."/>
        </authorList>
    </citation>
    <scope>NUCLEOTIDE SEQUENCE</scope>
    <source>
        <strain evidence="7">IIF3SC-B10</strain>
    </source>
</reference>
<dbReference type="Pfam" id="PF04616">
    <property type="entry name" value="Glyco_hydro_43"/>
    <property type="match status" value="1"/>
</dbReference>
<dbReference type="Pfam" id="PF17851">
    <property type="entry name" value="GH43_C2"/>
    <property type="match status" value="1"/>
</dbReference>
<evidence type="ECO:0000256" key="2">
    <source>
        <dbReference type="ARBA" id="ARBA00022801"/>
    </source>
</evidence>
<feature type="compositionally biased region" description="Polar residues" evidence="5">
    <location>
        <begin position="23"/>
        <end position="34"/>
    </location>
</feature>
<evidence type="ECO:0000256" key="4">
    <source>
        <dbReference type="RuleBase" id="RU361187"/>
    </source>
</evidence>
<comment type="similarity">
    <text evidence="1 4">Belongs to the glycosyl hydrolase 43 family.</text>
</comment>
<keyword evidence="8" id="KW-1185">Reference proteome</keyword>
<dbReference type="SUPFAM" id="SSF49899">
    <property type="entry name" value="Concanavalin A-like lectins/glucanases"/>
    <property type="match status" value="1"/>
</dbReference>
<dbReference type="InterPro" id="IPR051795">
    <property type="entry name" value="Glycosyl_Hydrlase_43"/>
</dbReference>
<comment type="caution">
    <text evidence="7">The sequence shown here is derived from an EMBL/GenBank/DDBJ whole genome shotgun (WGS) entry which is preliminary data.</text>
</comment>
<evidence type="ECO:0000256" key="3">
    <source>
        <dbReference type="ARBA" id="ARBA00023295"/>
    </source>
</evidence>
<feature type="domain" description="Beta-xylosidase C-terminal Concanavalin A-like" evidence="6">
    <location>
        <begin position="333"/>
        <end position="502"/>
    </location>
</feature>
<dbReference type="InterPro" id="IPR013320">
    <property type="entry name" value="ConA-like_dom_sf"/>
</dbReference>
<gene>
    <name evidence="7" type="ORF">P5G52_04600</name>
</gene>
<protein>
    <submittedName>
        <fullName evidence="7">Family 43 glycosylhydrolase</fullName>
    </submittedName>
</protein>
<dbReference type="InterPro" id="IPR023296">
    <property type="entry name" value="Glyco_hydro_beta-prop_sf"/>
</dbReference>
<dbReference type="EMBL" id="JAROCG010000001">
    <property type="protein sequence ID" value="MDN4610142.1"/>
    <property type="molecule type" value="Genomic_DNA"/>
</dbReference>
<dbReference type="InterPro" id="IPR041542">
    <property type="entry name" value="GH43_C2"/>
</dbReference>
<evidence type="ECO:0000259" key="6">
    <source>
        <dbReference type="Pfam" id="PF17851"/>
    </source>
</evidence>
<accession>A0ABT8K0M9</accession>
<evidence type="ECO:0000313" key="8">
    <source>
        <dbReference type="Proteomes" id="UP001174209"/>
    </source>
</evidence>
<dbReference type="PANTHER" id="PTHR42812">
    <property type="entry name" value="BETA-XYLOSIDASE"/>
    <property type="match status" value="1"/>
</dbReference>
<name>A0ABT8K0M9_9MICC</name>